<keyword evidence="3" id="KW-1185">Reference proteome</keyword>
<dbReference type="InterPro" id="IPR057601">
    <property type="entry name" value="Oar-like_b-barrel"/>
</dbReference>
<accession>A0A7W8MSL4</accession>
<protein>
    <recommendedName>
        <fullName evidence="1">TonB-dependent transporter Oar-like beta-barrel domain-containing protein</fullName>
    </recommendedName>
</protein>
<dbReference type="EMBL" id="JACHDY010000004">
    <property type="protein sequence ID" value="MBB5318477.1"/>
    <property type="molecule type" value="Genomic_DNA"/>
</dbReference>
<comment type="caution">
    <text evidence="2">The sequence shown here is derived from an EMBL/GenBank/DDBJ whole genome shotgun (WGS) entry which is preliminary data.</text>
</comment>
<evidence type="ECO:0000313" key="3">
    <source>
        <dbReference type="Proteomes" id="UP000568106"/>
    </source>
</evidence>
<organism evidence="2 3">
    <name type="scientific">Tunturiibacter empetritectus</name>
    <dbReference type="NCBI Taxonomy" id="3069691"/>
    <lineage>
        <taxon>Bacteria</taxon>
        <taxon>Pseudomonadati</taxon>
        <taxon>Acidobacteriota</taxon>
        <taxon>Terriglobia</taxon>
        <taxon>Terriglobales</taxon>
        <taxon>Acidobacteriaceae</taxon>
        <taxon>Tunturiibacter</taxon>
    </lineage>
</organism>
<feature type="domain" description="TonB-dependent transporter Oar-like beta-barrel" evidence="1">
    <location>
        <begin position="16"/>
        <end position="269"/>
    </location>
</feature>
<dbReference type="Pfam" id="PF25183">
    <property type="entry name" value="OMP_b-brl_4"/>
    <property type="match status" value="1"/>
</dbReference>
<evidence type="ECO:0000259" key="1">
    <source>
        <dbReference type="Pfam" id="PF25183"/>
    </source>
</evidence>
<dbReference type="Proteomes" id="UP000568106">
    <property type="component" value="Unassembled WGS sequence"/>
</dbReference>
<reference evidence="2" key="1">
    <citation type="submission" date="2020-08" db="EMBL/GenBank/DDBJ databases">
        <title>Genomic Encyclopedia of Type Strains, Phase IV (KMG-V): Genome sequencing to study the core and pangenomes of soil and plant-associated prokaryotes.</title>
        <authorList>
            <person name="Whitman W."/>
        </authorList>
    </citation>
    <scope>NUCLEOTIDE SEQUENCE [LARGE SCALE GENOMIC DNA]</scope>
    <source>
        <strain evidence="2">M8UP27</strain>
    </source>
</reference>
<name>A0A7W8MSL4_9BACT</name>
<dbReference type="AlphaFoldDB" id="A0A7W8MSL4"/>
<evidence type="ECO:0000313" key="2">
    <source>
        <dbReference type="EMBL" id="MBB5318477.1"/>
    </source>
</evidence>
<proteinExistence type="predicted"/>
<gene>
    <name evidence="2" type="ORF">HDF09_003174</name>
</gene>
<sequence length="370" mass="40935">MNRQVTAAAGVPALVARDGFSSNFLNPNMIDYSNLQGFHIRAVNPHAPSPTVQQWSFGLQREFGNRWTMQLDYVGTKSTHLDLIYDYNQRFVVANKSTGITPYPNFGYIEYTTPAGFGNYNGLQGSVSRRTSQGLTLRAGLTYSRSLDDTPEELETSSGGAPNGRNLGAWCGPSDFNIPLRISGNFIYELPFGHGKTMLHRGPLAWLLGDFRTSGVYTFYSGIPYQVNAGSALANSIDAYGAATNVPNVIGKPHAVGKVDCWFYTSQNQPAEPTNPTLQTAIAFPVQVQLEISEGTHCRDRIPTILTPRCCVRSLWTERIWRFAGRSSTWPILRSSDNPTATSAVESPDRLPLSRAIRERCSSRYVSRFE</sequence>
<dbReference type="SUPFAM" id="SSF56935">
    <property type="entry name" value="Porins"/>
    <property type="match status" value="1"/>
</dbReference>